<dbReference type="InterPro" id="IPR009000">
    <property type="entry name" value="Transl_B-barrel_sf"/>
</dbReference>
<evidence type="ECO:0000313" key="10">
    <source>
        <dbReference type="EMBL" id="RWZ79552.1"/>
    </source>
</evidence>
<dbReference type="AlphaFoldDB" id="A0A4Q0AKL2"/>
<dbReference type="NCBIfam" id="TIGR03625">
    <property type="entry name" value="L3_bact"/>
    <property type="match status" value="1"/>
</dbReference>
<dbReference type="GO" id="GO:0006412">
    <property type="term" value="P:translation"/>
    <property type="evidence" value="ECO:0007669"/>
    <property type="project" value="UniProtKB-UniRule"/>
</dbReference>
<dbReference type="EMBL" id="SCKW01000007">
    <property type="protein sequence ID" value="RWZ79552.1"/>
    <property type="molecule type" value="Genomic_DNA"/>
</dbReference>
<evidence type="ECO:0000256" key="2">
    <source>
        <dbReference type="ARBA" id="ARBA00022730"/>
    </source>
</evidence>
<name>A0A4Q0AKL2_9BACT</name>
<dbReference type="GO" id="GO:0019843">
    <property type="term" value="F:rRNA binding"/>
    <property type="evidence" value="ECO:0007669"/>
    <property type="project" value="UniProtKB-UniRule"/>
</dbReference>
<proteinExistence type="inferred from homology"/>
<dbReference type="PANTHER" id="PTHR11229">
    <property type="entry name" value="50S RIBOSOMAL PROTEIN L3"/>
    <property type="match status" value="1"/>
</dbReference>
<comment type="similarity">
    <text evidence="1 7 8">Belongs to the universal ribosomal protein uL3 family.</text>
</comment>
<evidence type="ECO:0000256" key="9">
    <source>
        <dbReference type="RuleBase" id="RU003906"/>
    </source>
</evidence>
<organism evidence="10 11">
    <name type="scientific">Candidatus Chaera renei</name>
    <dbReference type="NCBI Taxonomy" id="2506947"/>
    <lineage>
        <taxon>Bacteria</taxon>
        <taxon>Candidatus Saccharimonadota</taxon>
        <taxon>Candidatus Saccharimonadia</taxon>
        <taxon>Candidatus Saccharimonadales</taxon>
        <taxon>Candidatus Saccharimonadaceae</taxon>
        <taxon>Candidatus Chaera</taxon>
    </lineage>
</organism>
<dbReference type="InterPro" id="IPR019927">
    <property type="entry name" value="Ribosomal_uL3_bac/org-type"/>
</dbReference>
<dbReference type="HAMAP" id="MF_01325_B">
    <property type="entry name" value="Ribosomal_uL3_B"/>
    <property type="match status" value="1"/>
</dbReference>
<dbReference type="GO" id="GO:0022625">
    <property type="term" value="C:cytosolic large ribosomal subunit"/>
    <property type="evidence" value="ECO:0007669"/>
    <property type="project" value="TreeGrafter"/>
</dbReference>
<dbReference type="FunFam" id="2.40.30.10:FF:000004">
    <property type="entry name" value="50S ribosomal protein L3"/>
    <property type="match status" value="1"/>
</dbReference>
<comment type="caution">
    <text evidence="10">The sequence shown here is derived from an EMBL/GenBank/DDBJ whole genome shotgun (WGS) entry which is preliminary data.</text>
</comment>
<evidence type="ECO:0000313" key="11">
    <source>
        <dbReference type="Proteomes" id="UP000289269"/>
    </source>
</evidence>
<dbReference type="Gene3D" id="3.30.160.810">
    <property type="match status" value="1"/>
</dbReference>
<dbReference type="InterPro" id="IPR000597">
    <property type="entry name" value="Ribosomal_uL3"/>
</dbReference>
<keyword evidence="3 7" id="KW-0694">RNA-binding</keyword>
<evidence type="ECO:0000256" key="4">
    <source>
        <dbReference type="ARBA" id="ARBA00022980"/>
    </source>
</evidence>
<gene>
    <name evidence="7" type="primary">rplC</name>
    <name evidence="10" type="ORF">EOT04_01070</name>
</gene>
<evidence type="ECO:0000256" key="7">
    <source>
        <dbReference type="HAMAP-Rule" id="MF_01325"/>
    </source>
</evidence>
<comment type="function">
    <text evidence="7 9">One of the primary rRNA binding proteins, it binds directly near the 3'-end of the 23S rRNA, where it nucleates assembly of the 50S subunit.</text>
</comment>
<evidence type="ECO:0000256" key="8">
    <source>
        <dbReference type="RuleBase" id="RU003905"/>
    </source>
</evidence>
<dbReference type="Pfam" id="PF00297">
    <property type="entry name" value="Ribosomal_L3"/>
    <property type="match status" value="1"/>
</dbReference>
<dbReference type="PANTHER" id="PTHR11229:SF16">
    <property type="entry name" value="LARGE RIBOSOMAL SUBUNIT PROTEIN UL3C"/>
    <property type="match status" value="1"/>
</dbReference>
<evidence type="ECO:0000256" key="1">
    <source>
        <dbReference type="ARBA" id="ARBA00006540"/>
    </source>
</evidence>
<comment type="subunit">
    <text evidence="7 9">Part of the 50S ribosomal subunit. Forms a cluster with proteins L14 and L19.</text>
</comment>
<keyword evidence="5 7" id="KW-0687">Ribonucleoprotein</keyword>
<protein>
    <recommendedName>
        <fullName evidence="6 7">Large ribosomal subunit protein uL3</fullName>
    </recommendedName>
</protein>
<reference evidence="10" key="1">
    <citation type="submission" date="2019-01" db="EMBL/GenBank/DDBJ databases">
        <title>Genomic signatures and co-occurrence patterns of the ultra-small Saccharimodia (Patescibacteria phylum) suggest a symbiotic lifestyle.</title>
        <authorList>
            <person name="Lemos L."/>
            <person name="Medeiros J."/>
            <person name="Andreote F."/>
            <person name="Fernandes G."/>
            <person name="Varani A."/>
            <person name="Oliveira G."/>
            <person name="Pylro V."/>
        </authorList>
    </citation>
    <scope>NUCLEOTIDE SEQUENCE [LARGE SCALE GENOMIC DNA]</scope>
    <source>
        <strain evidence="10">AMD01</strain>
    </source>
</reference>
<dbReference type="Proteomes" id="UP000289269">
    <property type="component" value="Unassembled WGS sequence"/>
</dbReference>
<dbReference type="InterPro" id="IPR019926">
    <property type="entry name" value="Ribosomal_uL3_CS"/>
</dbReference>
<dbReference type="PROSITE" id="PS00474">
    <property type="entry name" value="RIBOSOMAL_L3"/>
    <property type="match status" value="1"/>
</dbReference>
<dbReference type="SUPFAM" id="SSF50447">
    <property type="entry name" value="Translation proteins"/>
    <property type="match status" value="1"/>
</dbReference>
<keyword evidence="11" id="KW-1185">Reference proteome</keyword>
<dbReference type="Gene3D" id="2.40.30.10">
    <property type="entry name" value="Translation factors"/>
    <property type="match status" value="1"/>
</dbReference>
<evidence type="ECO:0000256" key="5">
    <source>
        <dbReference type="ARBA" id="ARBA00023274"/>
    </source>
</evidence>
<sequence length="202" mass="21245">MKALIGTKIGMTQLLGEDGVATPVTLIKAGPCVVTQLKNHASDGYDAVQIGFGEAKRPSKSLAGHLKKAEATAKTLKEVRLSEPSQAKLGDKIDVSIFAVGDLVNVTGISKGKGFAGTVKRHNFTTGPKTHGSMNYRKPGSIGSMYPQKVFKGKKMAGRMGHQQVTVRNLKIALVDAENNLVAVKGAVPGPRRSQLMLVGGA</sequence>
<keyword evidence="2 7" id="KW-0699">rRNA-binding</keyword>
<dbReference type="GO" id="GO:0003735">
    <property type="term" value="F:structural constituent of ribosome"/>
    <property type="evidence" value="ECO:0007669"/>
    <property type="project" value="UniProtKB-UniRule"/>
</dbReference>
<evidence type="ECO:0000256" key="3">
    <source>
        <dbReference type="ARBA" id="ARBA00022884"/>
    </source>
</evidence>
<accession>A0A4Q0AKL2</accession>
<keyword evidence="4 7" id="KW-0689">Ribosomal protein</keyword>
<evidence type="ECO:0000256" key="6">
    <source>
        <dbReference type="ARBA" id="ARBA00035243"/>
    </source>
</evidence>